<protein>
    <submittedName>
        <fullName evidence="4">EF-hand domain-containing protein</fullName>
    </submittedName>
</protein>
<name>A0A6A0A1B0_HAELA</name>
<gene>
    <name evidence="4" type="ORF">HaLaN_20233</name>
</gene>
<evidence type="ECO:0000256" key="1">
    <source>
        <dbReference type="ARBA" id="ARBA00022837"/>
    </source>
</evidence>
<dbReference type="GO" id="GO:0005509">
    <property type="term" value="F:calcium ion binding"/>
    <property type="evidence" value="ECO:0007669"/>
    <property type="project" value="InterPro"/>
</dbReference>
<dbReference type="EMBL" id="BLLF01002109">
    <property type="protein sequence ID" value="GFH22722.1"/>
    <property type="molecule type" value="Genomic_DNA"/>
</dbReference>
<organism evidence="4 5">
    <name type="scientific">Haematococcus lacustris</name>
    <name type="common">Green alga</name>
    <name type="synonym">Haematococcus pluvialis</name>
    <dbReference type="NCBI Taxonomy" id="44745"/>
    <lineage>
        <taxon>Eukaryota</taxon>
        <taxon>Viridiplantae</taxon>
        <taxon>Chlorophyta</taxon>
        <taxon>core chlorophytes</taxon>
        <taxon>Chlorophyceae</taxon>
        <taxon>CS clade</taxon>
        <taxon>Chlamydomonadales</taxon>
        <taxon>Haematococcaceae</taxon>
        <taxon>Haematococcus</taxon>
    </lineage>
</organism>
<dbReference type="CDD" id="cd00051">
    <property type="entry name" value="EFh"/>
    <property type="match status" value="1"/>
</dbReference>
<dbReference type="PROSITE" id="PS50222">
    <property type="entry name" value="EF_HAND_2"/>
    <property type="match status" value="1"/>
</dbReference>
<keyword evidence="1" id="KW-0106">Calcium</keyword>
<feature type="domain" description="EF-hand" evidence="3">
    <location>
        <begin position="86"/>
        <end position="121"/>
    </location>
</feature>
<evidence type="ECO:0000313" key="5">
    <source>
        <dbReference type="Proteomes" id="UP000485058"/>
    </source>
</evidence>
<dbReference type="InterPro" id="IPR018247">
    <property type="entry name" value="EF_Hand_1_Ca_BS"/>
</dbReference>
<accession>A0A6A0A1B0</accession>
<dbReference type="SMART" id="SM00054">
    <property type="entry name" value="EFh"/>
    <property type="match status" value="2"/>
</dbReference>
<feature type="region of interest" description="Disordered" evidence="2">
    <location>
        <begin position="375"/>
        <end position="400"/>
    </location>
</feature>
<dbReference type="InterPro" id="IPR011992">
    <property type="entry name" value="EF-hand-dom_pair"/>
</dbReference>
<proteinExistence type="predicted"/>
<evidence type="ECO:0000259" key="3">
    <source>
        <dbReference type="PROSITE" id="PS50222"/>
    </source>
</evidence>
<comment type="caution">
    <text evidence="4">The sequence shown here is derived from an EMBL/GenBank/DDBJ whole genome shotgun (WGS) entry which is preliminary data.</text>
</comment>
<feature type="compositionally biased region" description="Basic and acidic residues" evidence="2">
    <location>
        <begin position="290"/>
        <end position="300"/>
    </location>
</feature>
<evidence type="ECO:0000256" key="2">
    <source>
        <dbReference type="SAM" id="MobiDB-lite"/>
    </source>
</evidence>
<dbReference type="Gene3D" id="1.10.238.10">
    <property type="entry name" value="EF-hand"/>
    <property type="match status" value="1"/>
</dbReference>
<sequence length="400" mass="44968">MDITRAAAAQPQDKLRIIAEIKHTVGLNRMHRLLPESLMRSARAGLRWGGSLCRISMYCAILLKNNEQAQAQALLHAIPEIHDDEKTLQDIRDVFKVYDTDGSGELDRDEFVEVLGVAGFTSDEAHSIFGKVDTDGGGSVSLVEFEKWWIESQRQQSTRYQHGVELTLDALLVNLKAMIALLERQQLHSHVAFYQYDLLMWNADALDDDPALLPLPSEVQGSIPQLELLCSLFEQFGRLLARCPETVRQSEYFIRAAAELREGVLLDLQEDAGLAAGKKKNRRGSGMSRNKSDSAADYVKRKARSRSRNGLFPGRFDMQRKLIVEAEKSLGQWMAAQKSKIGNKGTRDDREAVKDFTRQYLADVKRGVRFLTAETPPDVGVKHTGHQPARSQLQQQQLDA</sequence>
<dbReference type="InterPro" id="IPR002048">
    <property type="entry name" value="EF_hand_dom"/>
</dbReference>
<dbReference type="AlphaFoldDB" id="A0A6A0A1B0"/>
<dbReference type="SUPFAM" id="SSF47473">
    <property type="entry name" value="EF-hand"/>
    <property type="match status" value="1"/>
</dbReference>
<reference evidence="4 5" key="1">
    <citation type="submission" date="2020-02" db="EMBL/GenBank/DDBJ databases">
        <title>Draft genome sequence of Haematococcus lacustris strain NIES-144.</title>
        <authorList>
            <person name="Morimoto D."/>
            <person name="Nakagawa S."/>
            <person name="Yoshida T."/>
            <person name="Sawayama S."/>
        </authorList>
    </citation>
    <scope>NUCLEOTIDE SEQUENCE [LARGE SCALE GENOMIC DNA]</scope>
    <source>
        <strain evidence="4 5">NIES-144</strain>
    </source>
</reference>
<dbReference type="PROSITE" id="PS00018">
    <property type="entry name" value="EF_HAND_1"/>
    <property type="match status" value="2"/>
</dbReference>
<dbReference type="Pfam" id="PF13499">
    <property type="entry name" value="EF-hand_7"/>
    <property type="match status" value="1"/>
</dbReference>
<keyword evidence="5" id="KW-1185">Reference proteome</keyword>
<feature type="non-terminal residue" evidence="4">
    <location>
        <position position="400"/>
    </location>
</feature>
<evidence type="ECO:0000313" key="4">
    <source>
        <dbReference type="EMBL" id="GFH22722.1"/>
    </source>
</evidence>
<feature type="region of interest" description="Disordered" evidence="2">
    <location>
        <begin position="277"/>
        <end position="302"/>
    </location>
</feature>
<dbReference type="Proteomes" id="UP000485058">
    <property type="component" value="Unassembled WGS sequence"/>
</dbReference>